<feature type="transmembrane region" description="Helical" evidence="1">
    <location>
        <begin position="269"/>
        <end position="292"/>
    </location>
</feature>
<dbReference type="PANTHER" id="PTHR23028:SF53">
    <property type="entry name" value="ACYL_TRANSF_3 DOMAIN-CONTAINING PROTEIN"/>
    <property type="match status" value="1"/>
</dbReference>
<organism evidence="4 5">
    <name type="scientific">Plantactinospora sonchi</name>
    <dbReference type="NCBI Taxonomy" id="1544735"/>
    <lineage>
        <taxon>Bacteria</taxon>
        <taxon>Bacillati</taxon>
        <taxon>Actinomycetota</taxon>
        <taxon>Actinomycetes</taxon>
        <taxon>Micromonosporales</taxon>
        <taxon>Micromonosporaceae</taxon>
        <taxon>Plantactinospora</taxon>
    </lineage>
</organism>
<feature type="transmembrane region" description="Helical" evidence="1">
    <location>
        <begin position="304"/>
        <end position="321"/>
    </location>
</feature>
<evidence type="ECO:0000313" key="4">
    <source>
        <dbReference type="EMBL" id="MEE6263570.1"/>
    </source>
</evidence>
<evidence type="ECO:0000313" key="5">
    <source>
        <dbReference type="Proteomes" id="UP001332243"/>
    </source>
</evidence>
<keyword evidence="1" id="KW-0472">Membrane</keyword>
<evidence type="ECO:0000259" key="2">
    <source>
        <dbReference type="Pfam" id="PF01757"/>
    </source>
</evidence>
<feature type="transmembrane region" description="Helical" evidence="1">
    <location>
        <begin position="158"/>
        <end position="175"/>
    </location>
</feature>
<feature type="domain" description="Acyltransferase 3" evidence="2">
    <location>
        <begin position="19"/>
        <end position="351"/>
    </location>
</feature>
<feature type="transmembrane region" description="Helical" evidence="1">
    <location>
        <begin position="44"/>
        <end position="66"/>
    </location>
</feature>
<protein>
    <submittedName>
        <fullName evidence="4">Acyltransferase family protein</fullName>
        <ecNumber evidence="4">2.3.1.-</ecNumber>
    </submittedName>
</protein>
<dbReference type="RefSeq" id="WP_331218470.1">
    <property type="nucleotide sequence ID" value="NZ_JAZGQK010000039.1"/>
</dbReference>
<keyword evidence="4" id="KW-0808">Transferase</keyword>
<accession>A0ABU7S4E2</accession>
<feature type="transmembrane region" description="Helical" evidence="1">
    <location>
        <begin position="333"/>
        <end position="352"/>
    </location>
</feature>
<feature type="transmembrane region" description="Helical" evidence="1">
    <location>
        <begin position="244"/>
        <end position="263"/>
    </location>
</feature>
<feature type="transmembrane region" description="Helical" evidence="1">
    <location>
        <begin position="21"/>
        <end position="38"/>
    </location>
</feature>
<dbReference type="InterPro" id="IPR002656">
    <property type="entry name" value="Acyl_transf_3_dom"/>
</dbReference>
<feature type="transmembrane region" description="Helical" evidence="1">
    <location>
        <begin position="373"/>
        <end position="395"/>
    </location>
</feature>
<dbReference type="InterPro" id="IPR043968">
    <property type="entry name" value="SGNH"/>
</dbReference>
<evidence type="ECO:0000256" key="1">
    <source>
        <dbReference type="SAM" id="Phobius"/>
    </source>
</evidence>
<proteinExistence type="predicted"/>
<keyword evidence="4" id="KW-0012">Acyltransferase</keyword>
<name>A0ABU7S4E2_9ACTN</name>
<gene>
    <name evidence="4" type="ORF">V1633_34375</name>
</gene>
<feature type="transmembrane region" description="Helical" evidence="1">
    <location>
        <begin position="87"/>
        <end position="106"/>
    </location>
</feature>
<reference evidence="4 5" key="1">
    <citation type="submission" date="2024-01" db="EMBL/GenBank/DDBJ databases">
        <title>Genome insights into Plantactinospora sonchi sp. nov.</title>
        <authorList>
            <person name="Wang L."/>
        </authorList>
    </citation>
    <scope>NUCLEOTIDE SEQUENCE [LARGE SCALE GENOMIC DNA]</scope>
    <source>
        <strain evidence="4 5">NEAU-QY2</strain>
    </source>
</reference>
<feature type="domain" description="SGNH" evidence="3">
    <location>
        <begin position="469"/>
        <end position="701"/>
    </location>
</feature>
<keyword evidence="1" id="KW-1133">Transmembrane helix</keyword>
<dbReference type="EC" id="2.3.1.-" evidence="4"/>
<feature type="transmembrane region" description="Helical" evidence="1">
    <location>
        <begin position="215"/>
        <end position="237"/>
    </location>
</feature>
<sequence length="710" mass="74970">MTRSDSARPGDPGRTGFRADIEGMRALAVGLVLLFHAGPVLVPGGFVGVDVFFVISGFLITGLLVAELEATGRISLLDFYARRAKRLLPAAGVVLAASLVLTYLLLPRIRWADTGWDVVASGLYVMNWRLAGQAVDYLAEDQAPSILQHFWSLAVEEQFYLVWPLLLFGVALWAHRRGRTGLPRGRLLLCLALVALPSLAWSIRLTDDEPGRAYFVSTTRMWELAVGGGLAILGPYLGRLPRSVAVGLGWAGLAAVLVAATTFESGTRFPGHAALLPTLGAAAIIAAGAAAGRAGPVALLGRRPLRVIGALSYSLYLWHWPLLVAARAHFGELGPAAGLAVVLVAVVPAVLTHRYVENPVRRARGLRLRPARAIRLGAVCTGVPVLAGLLFPYAVPSVPAPPPNSALTRLAETADAPGALLTPPAPGAAVLGDLPRDNPAGAPVDRVDAVTPDPLAARDDTPTVYAEGCHLDARKSTVRSCVYGVRDADFTVAVAGDSHAAQWVPALQALALSRGWRLVTYTKSGCPFVDLPVELDGQHYRSCTEWNTTLRATLTGPQRPDLLVTSGWLYQPWRDDGPVAGPEGVAALADGLHRTWAGMVAAGVPTVVLRDTPHPDLDVAECVSAHPERLTRCAVPRSAALTGSGVVQERAVAGLADVPLIDLNDAICPTDRCAPVIGGVLVYRDADHLTATYALSLAPRLGAALDNILH</sequence>
<dbReference type="Pfam" id="PF01757">
    <property type="entry name" value="Acyl_transf_3"/>
    <property type="match status" value="1"/>
</dbReference>
<feature type="transmembrane region" description="Helical" evidence="1">
    <location>
        <begin position="187"/>
        <end position="203"/>
    </location>
</feature>
<evidence type="ECO:0000259" key="3">
    <source>
        <dbReference type="Pfam" id="PF19040"/>
    </source>
</evidence>
<comment type="caution">
    <text evidence="4">The sequence shown here is derived from an EMBL/GenBank/DDBJ whole genome shotgun (WGS) entry which is preliminary data.</text>
</comment>
<dbReference type="PANTHER" id="PTHR23028">
    <property type="entry name" value="ACETYLTRANSFERASE"/>
    <property type="match status" value="1"/>
</dbReference>
<dbReference type="GO" id="GO:0016746">
    <property type="term" value="F:acyltransferase activity"/>
    <property type="evidence" value="ECO:0007669"/>
    <property type="project" value="UniProtKB-KW"/>
</dbReference>
<dbReference type="Proteomes" id="UP001332243">
    <property type="component" value="Unassembled WGS sequence"/>
</dbReference>
<keyword evidence="5" id="KW-1185">Reference proteome</keyword>
<dbReference type="Pfam" id="PF19040">
    <property type="entry name" value="SGNH"/>
    <property type="match status" value="1"/>
</dbReference>
<keyword evidence="1" id="KW-0812">Transmembrane</keyword>
<dbReference type="InterPro" id="IPR050879">
    <property type="entry name" value="Acyltransferase_3"/>
</dbReference>
<dbReference type="EMBL" id="JAZGQK010000039">
    <property type="protein sequence ID" value="MEE6263570.1"/>
    <property type="molecule type" value="Genomic_DNA"/>
</dbReference>